<dbReference type="Proteomes" id="UP000325122">
    <property type="component" value="Unassembled WGS sequence"/>
</dbReference>
<evidence type="ECO:0000256" key="1">
    <source>
        <dbReference type="SAM" id="SignalP"/>
    </source>
</evidence>
<accession>A0A5M6ZJ90</accession>
<dbReference type="AlphaFoldDB" id="A0A5M6ZJ90"/>
<protein>
    <submittedName>
        <fullName evidence="2">Uncharacterized protein</fullName>
    </submittedName>
</protein>
<feature type="signal peptide" evidence="1">
    <location>
        <begin position="1"/>
        <end position="18"/>
    </location>
</feature>
<feature type="chain" id="PRO_5024347205" evidence="1">
    <location>
        <begin position="19"/>
        <end position="173"/>
    </location>
</feature>
<dbReference type="RefSeq" id="WP_150022577.1">
    <property type="nucleotide sequence ID" value="NZ_VWOJ01000002.1"/>
</dbReference>
<evidence type="ECO:0000313" key="2">
    <source>
        <dbReference type="EMBL" id="KAA5803308.1"/>
    </source>
</evidence>
<dbReference type="EMBL" id="VWOJ01000002">
    <property type="protein sequence ID" value="KAA5803308.1"/>
    <property type="molecule type" value="Genomic_DNA"/>
</dbReference>
<name>A0A5M6ZJ90_9PROT</name>
<comment type="caution">
    <text evidence="2">The sequence shown here is derived from an EMBL/GenBank/DDBJ whole genome shotgun (WGS) entry which is preliminary data.</text>
</comment>
<proteinExistence type="predicted"/>
<evidence type="ECO:0000313" key="3">
    <source>
        <dbReference type="Proteomes" id="UP000325122"/>
    </source>
</evidence>
<gene>
    <name evidence="2" type="ORF">F1654_05705</name>
</gene>
<organism evidence="2 3">
    <name type="scientific">Alkalicaulis satelles</name>
    <dbReference type="NCBI Taxonomy" id="2609175"/>
    <lineage>
        <taxon>Bacteria</taxon>
        <taxon>Pseudomonadati</taxon>
        <taxon>Pseudomonadota</taxon>
        <taxon>Alphaproteobacteria</taxon>
        <taxon>Maricaulales</taxon>
        <taxon>Maricaulaceae</taxon>
        <taxon>Alkalicaulis</taxon>
    </lineage>
</organism>
<keyword evidence="1" id="KW-0732">Signal</keyword>
<reference evidence="2 3" key="1">
    <citation type="submission" date="2019-09" db="EMBL/GenBank/DDBJ databases">
        <authorList>
            <person name="Kevbrin V."/>
            <person name="Grouzdev D.S."/>
        </authorList>
    </citation>
    <scope>NUCLEOTIDE SEQUENCE [LARGE SCALE GENOMIC DNA]</scope>
    <source>
        <strain evidence="2 3">G-192</strain>
    </source>
</reference>
<keyword evidence="3" id="KW-1185">Reference proteome</keyword>
<sequence>MLASALMALSVTACSAQAGFPDTRIDPGMPLAPEDYSGAFALVLDPRDAPAHNEDLGMPVDVTVQSPAGPPGAMEADGAELQTYHVELFVSDGAITRCTVQDNSPDGDYTDASCRRTGHIVQIVVSGTEAGRLIFELAKPEAGGLLSGRGFLQHPVLPVSPSIGSVTLTPAAG</sequence>